<sequence length="109" mass="12376">MKYLLASVLVLTSGVAQSFCMEPRPPRVSVFVVEPSVPHCLSGYRFSGRHSCSRFDLDGYRNDVESYLRQMKEYAEESRAAALKYANEAQEYAMCQANKAVEEYNSAFK</sequence>
<keyword evidence="3" id="KW-1185">Reference proteome</keyword>
<reference evidence="3" key="1">
    <citation type="journal article" date="2019" name="Int. J. Syst. Evol. Microbiol.">
        <title>The Global Catalogue of Microorganisms (GCM) 10K type strain sequencing project: providing services to taxonomists for standard genome sequencing and annotation.</title>
        <authorList>
            <consortium name="The Broad Institute Genomics Platform"/>
            <consortium name="The Broad Institute Genome Sequencing Center for Infectious Disease"/>
            <person name="Wu L."/>
            <person name="Ma J."/>
        </authorList>
    </citation>
    <scope>NUCLEOTIDE SEQUENCE [LARGE SCALE GENOMIC DNA]</scope>
    <source>
        <strain evidence="3">KCTC 42501</strain>
    </source>
</reference>
<feature type="chain" id="PRO_5046359225" evidence="1">
    <location>
        <begin position="19"/>
        <end position="109"/>
    </location>
</feature>
<name>A0ABV7W3Y0_9BURK</name>
<protein>
    <submittedName>
        <fullName evidence="2">Uncharacterized protein</fullName>
    </submittedName>
</protein>
<proteinExistence type="predicted"/>
<organism evidence="2 3">
    <name type="scientific">Hydrogenophaga luteola</name>
    <dbReference type="NCBI Taxonomy" id="1591122"/>
    <lineage>
        <taxon>Bacteria</taxon>
        <taxon>Pseudomonadati</taxon>
        <taxon>Pseudomonadota</taxon>
        <taxon>Betaproteobacteria</taxon>
        <taxon>Burkholderiales</taxon>
        <taxon>Comamonadaceae</taxon>
        <taxon>Hydrogenophaga</taxon>
    </lineage>
</organism>
<accession>A0ABV7W3Y0</accession>
<evidence type="ECO:0000313" key="3">
    <source>
        <dbReference type="Proteomes" id="UP001595729"/>
    </source>
</evidence>
<comment type="caution">
    <text evidence="2">The sequence shown here is derived from an EMBL/GenBank/DDBJ whole genome shotgun (WGS) entry which is preliminary data.</text>
</comment>
<gene>
    <name evidence="2" type="ORF">ACFOPI_07400</name>
</gene>
<evidence type="ECO:0000313" key="2">
    <source>
        <dbReference type="EMBL" id="MFC3683416.1"/>
    </source>
</evidence>
<keyword evidence="1" id="KW-0732">Signal</keyword>
<evidence type="ECO:0000256" key="1">
    <source>
        <dbReference type="SAM" id="SignalP"/>
    </source>
</evidence>
<dbReference type="RefSeq" id="WP_382172545.1">
    <property type="nucleotide sequence ID" value="NZ_JBHRXX010000002.1"/>
</dbReference>
<dbReference type="EMBL" id="JBHRXX010000002">
    <property type="protein sequence ID" value="MFC3683416.1"/>
    <property type="molecule type" value="Genomic_DNA"/>
</dbReference>
<feature type="signal peptide" evidence="1">
    <location>
        <begin position="1"/>
        <end position="18"/>
    </location>
</feature>
<dbReference type="Proteomes" id="UP001595729">
    <property type="component" value="Unassembled WGS sequence"/>
</dbReference>